<dbReference type="RefSeq" id="WP_229790760.1">
    <property type="nucleotide sequence ID" value="NZ_BMXY01000002.1"/>
</dbReference>
<evidence type="ECO:0000256" key="5">
    <source>
        <dbReference type="SAM" id="Phobius"/>
    </source>
</evidence>
<gene>
    <name evidence="7" type="ORF">GCM10008101_18360</name>
</gene>
<comment type="caution">
    <text evidence="7">The sequence shown here is derived from an EMBL/GenBank/DDBJ whole genome shotgun (WGS) entry which is preliminary data.</text>
</comment>
<proteinExistence type="predicted"/>
<accession>A0ABQ3C231</accession>
<feature type="transmembrane region" description="Helical" evidence="5">
    <location>
        <begin position="108"/>
        <end position="132"/>
    </location>
</feature>
<evidence type="ECO:0000256" key="2">
    <source>
        <dbReference type="ARBA" id="ARBA00022692"/>
    </source>
</evidence>
<keyword evidence="8" id="KW-1185">Reference proteome</keyword>
<dbReference type="Proteomes" id="UP000643403">
    <property type="component" value="Unassembled WGS sequence"/>
</dbReference>
<reference evidence="8" key="1">
    <citation type="journal article" date="2019" name="Int. J. Syst. Evol. Microbiol.">
        <title>The Global Catalogue of Microorganisms (GCM) 10K type strain sequencing project: providing services to taxonomists for standard genome sequencing and annotation.</title>
        <authorList>
            <consortium name="The Broad Institute Genomics Platform"/>
            <consortium name="The Broad Institute Genome Sequencing Center for Infectious Disease"/>
            <person name="Wu L."/>
            <person name="Ma J."/>
        </authorList>
    </citation>
    <scope>NUCLEOTIDE SEQUENCE [LARGE SCALE GENOMIC DNA]</scope>
    <source>
        <strain evidence="8">KCTC 22558</strain>
    </source>
</reference>
<organism evidence="7 8">
    <name type="scientific">Cognatilysobacter xinjiangensis</name>
    <dbReference type="NCBI Taxonomy" id="546892"/>
    <lineage>
        <taxon>Bacteria</taxon>
        <taxon>Pseudomonadati</taxon>
        <taxon>Pseudomonadota</taxon>
        <taxon>Gammaproteobacteria</taxon>
        <taxon>Lysobacterales</taxon>
        <taxon>Lysobacteraceae</taxon>
        <taxon>Cognatilysobacter</taxon>
    </lineage>
</organism>
<feature type="transmembrane region" description="Helical" evidence="5">
    <location>
        <begin position="74"/>
        <end position="96"/>
    </location>
</feature>
<dbReference type="Pfam" id="PF06803">
    <property type="entry name" value="DUF1232"/>
    <property type="match status" value="1"/>
</dbReference>
<protein>
    <recommendedName>
        <fullName evidence="6">DUF1232 domain-containing protein</fullName>
    </recommendedName>
</protein>
<keyword evidence="3 5" id="KW-1133">Transmembrane helix</keyword>
<dbReference type="InterPro" id="IPR010652">
    <property type="entry name" value="DUF1232"/>
</dbReference>
<evidence type="ECO:0000259" key="6">
    <source>
        <dbReference type="Pfam" id="PF06803"/>
    </source>
</evidence>
<evidence type="ECO:0000313" key="7">
    <source>
        <dbReference type="EMBL" id="GGZ64946.1"/>
    </source>
</evidence>
<evidence type="ECO:0000256" key="3">
    <source>
        <dbReference type="ARBA" id="ARBA00022989"/>
    </source>
</evidence>
<sequence>MRPTRTSDAGRLFATLGDSARRLRREAITVYLVARHPATPGGARLLAFAVAAYALSPIDLIPDFVPVLGYLDDLVLVPLGIWLVMRLVPPAVIAECRERAGAMAERPVARGAAVLIVGLWLAAAVWACWLGWRWLHD</sequence>
<evidence type="ECO:0000313" key="8">
    <source>
        <dbReference type="Proteomes" id="UP000643403"/>
    </source>
</evidence>
<comment type="subcellular location">
    <subcellularLocation>
        <location evidence="1">Endomembrane system</location>
        <topology evidence="1">Multi-pass membrane protein</topology>
    </subcellularLocation>
</comment>
<dbReference type="EMBL" id="BMXY01000002">
    <property type="protein sequence ID" value="GGZ64946.1"/>
    <property type="molecule type" value="Genomic_DNA"/>
</dbReference>
<evidence type="ECO:0000256" key="4">
    <source>
        <dbReference type="ARBA" id="ARBA00023136"/>
    </source>
</evidence>
<evidence type="ECO:0000256" key="1">
    <source>
        <dbReference type="ARBA" id="ARBA00004127"/>
    </source>
</evidence>
<keyword evidence="2 5" id="KW-0812">Transmembrane</keyword>
<feature type="domain" description="DUF1232" evidence="6">
    <location>
        <begin position="43"/>
        <end position="79"/>
    </location>
</feature>
<name>A0ABQ3C231_9GAMM</name>
<keyword evidence="4 5" id="KW-0472">Membrane</keyword>